<dbReference type="EMBL" id="JACXXH010000003">
    <property type="protein sequence ID" value="MBD3863287.1"/>
    <property type="molecule type" value="Genomic_DNA"/>
</dbReference>
<evidence type="ECO:0000259" key="3">
    <source>
        <dbReference type="Pfam" id="PF18962"/>
    </source>
</evidence>
<dbReference type="NCBIfam" id="TIGR04183">
    <property type="entry name" value="Por_Secre_tail"/>
    <property type="match status" value="1"/>
</dbReference>
<evidence type="ECO:0000256" key="1">
    <source>
        <dbReference type="ARBA" id="ARBA00022729"/>
    </source>
</evidence>
<dbReference type="Pfam" id="PF18962">
    <property type="entry name" value="Por_Secre_tail"/>
    <property type="match status" value="1"/>
</dbReference>
<dbReference type="SUPFAM" id="SSF110296">
    <property type="entry name" value="Oligoxyloglucan reducing end-specific cellobiohydrolase"/>
    <property type="match status" value="3"/>
</dbReference>
<evidence type="ECO:0000313" key="4">
    <source>
        <dbReference type="EMBL" id="MBD3863287.1"/>
    </source>
</evidence>
<organism evidence="4 5">
    <name type="scientific">Olleya marilimosa</name>
    <dbReference type="NCBI Taxonomy" id="272164"/>
    <lineage>
        <taxon>Bacteria</taxon>
        <taxon>Pseudomonadati</taxon>
        <taxon>Bacteroidota</taxon>
        <taxon>Flavobacteriia</taxon>
        <taxon>Flavobacteriales</taxon>
        <taxon>Flavobacteriaceae</taxon>
    </lineage>
</organism>
<evidence type="ECO:0000256" key="2">
    <source>
        <dbReference type="SAM" id="SignalP"/>
    </source>
</evidence>
<feature type="signal peptide" evidence="2">
    <location>
        <begin position="1"/>
        <end position="18"/>
    </location>
</feature>
<accession>A0ABR8LYF2</accession>
<feature type="chain" id="PRO_5045484832" evidence="2">
    <location>
        <begin position="19"/>
        <end position="1153"/>
    </location>
</feature>
<dbReference type="Gene3D" id="2.60.120.260">
    <property type="entry name" value="Galactose-binding domain-like"/>
    <property type="match status" value="1"/>
</dbReference>
<dbReference type="InterPro" id="IPR015943">
    <property type="entry name" value="WD40/YVTN_repeat-like_dom_sf"/>
</dbReference>
<sequence length="1153" mass="125378">MKKMLLLVFVLFSTLTFAQFNQDAPWMSNLNATSSDRSTPVKFQDIVDAFNTYWETRDPSVKGSGYKPFKRWQTYWSNFVKQDGTLPTSLELWNTYLEVKSTKTSLRSSNVMVDESDWQPVGPFTHSNTGSWSSGQGRVNVVVQDPNTPSTIYAGAPAGGLWKSIDSGLSWTTTTDDLPQIGVSGIAIDGNNSDIIYIATGDDDAGDSYSVGVMKSLDGGLTWNTTGLNPGNSPDSMNDIYIHPTNSNILWVATNNGVYKTIDGGVNWSNLNASNASNGTVGLNIKDIKIKPTDPNTLYAVSSNRFYKSVDGGESFTMVTGGLPFNGVSRIVIDVTPANPEVVYVLLSDNSYGFRGVYKSSNAGANFTQVASLANNGDIFESTQSWYDLAFAVSDTNENEIYTGVLNIWKGLVTGNQTSFTKLNNWNAPFSSSYSHADIHFLRFFNGDLYAGTDGGFYKSQNAGVSFTDLTAGMQISQFYRVAVSKQSSNKMVGGLQDNGGHAFNNGQWQNYYGADGMDTAIDPANSNNYYGFTQNGGGLYISANAGGAITGSVGAPAGEDGNWITPLAMSANSELYSGFNSLYKLVGNNWVAVSPSFGTNIDAIEIDPINPDNIYVVINASLRKSTNAGVSFTTVATFSSNITSVEVNNSDNAIIYVTTSGFFGQVLKSVDGGNNFTDITSGLPTVTKNSIKHQGLHSKNPLFLGTSLGVYRYDDDTLTWDLFNNDLPNVAVTDVEINVSDDKITAATYGRGIWQSSIPTELAATDVKLVALNGISTAVDCNTNIVPQVEIKNNGLSTITSVDFNYLIDGISNNYNWTGNLLSETSTLVDLPALSLSKGIYTFKVSSTIAGDAYASNNDSEEKVIYVNDSGVTQVVNTFETPAESLLVIDESAATQYWQRGVPTGAVLNNPSSDVSNQVYGTNLTGDYDNNVKSYLVSQCFDLTTLLSPELKFDMAFQLEDDWDILYMEYSIDQGLTWTVLGTATDPNWYNNDTAQGENNSCFNCIGSQWSGTDTQSATMSEYTYDLTALNAETSIMFRFVFQSDQAVQEEGVIIDNFVIRGTDNLSVDQFKSSNFMVYPNPSKGLFNIKTVTNQSFDVMVYDLTGKLIYNKLEAKTNDKLYQLDLSSFSTGVYFLNLQTNVGKITKKLIVN</sequence>
<gene>
    <name evidence="4" type="ORF">IEG06_07470</name>
</gene>
<proteinExistence type="predicted"/>
<keyword evidence="1 2" id="KW-0732">Signal</keyword>
<dbReference type="InterPro" id="IPR052025">
    <property type="entry name" value="Xyloglucanase_GH74"/>
</dbReference>
<dbReference type="PANTHER" id="PTHR43739:SF5">
    <property type="entry name" value="EXO-ALPHA-SIALIDASE"/>
    <property type="match status" value="1"/>
</dbReference>
<comment type="caution">
    <text evidence="4">The sequence shown here is derived from an EMBL/GenBank/DDBJ whole genome shotgun (WGS) entry which is preliminary data.</text>
</comment>
<reference evidence="4 5" key="1">
    <citation type="submission" date="2020-09" db="EMBL/GenBank/DDBJ databases">
        <title>Bacillus nautilus sp. nov., Chryseoglobus crepusculi sp. nov, and Psychrobacter noctis sp. nov., isolated from deep-sea sponges from the equatorial Atlantic.</title>
        <authorList>
            <person name="Stennett H.L."/>
            <person name="Williams S.E."/>
        </authorList>
    </citation>
    <scope>NUCLEOTIDE SEQUENCE [LARGE SCALE GENOMIC DNA]</scope>
    <source>
        <strain evidence="4 5">28M-24</strain>
    </source>
</reference>
<feature type="domain" description="Secretion system C-terminal sorting" evidence="3">
    <location>
        <begin position="1079"/>
        <end position="1152"/>
    </location>
</feature>
<dbReference type="InterPro" id="IPR026444">
    <property type="entry name" value="Secre_tail"/>
</dbReference>
<dbReference type="Proteomes" id="UP000627521">
    <property type="component" value="Unassembled WGS sequence"/>
</dbReference>
<evidence type="ECO:0000313" key="5">
    <source>
        <dbReference type="Proteomes" id="UP000627521"/>
    </source>
</evidence>
<protein>
    <submittedName>
        <fullName evidence="4">T9SS type A sorting domain-containing protein</fullName>
    </submittedName>
</protein>
<dbReference type="CDD" id="cd15482">
    <property type="entry name" value="Sialidase_non-viral"/>
    <property type="match status" value="1"/>
</dbReference>
<name>A0ABR8LYF2_9FLAO</name>
<keyword evidence="5" id="KW-1185">Reference proteome</keyword>
<dbReference type="Gene3D" id="2.130.10.10">
    <property type="entry name" value="YVTN repeat-like/Quinoprotein amine dehydrogenase"/>
    <property type="match status" value="4"/>
</dbReference>
<dbReference type="PANTHER" id="PTHR43739">
    <property type="entry name" value="XYLOGLUCANASE (EUROFUNG)"/>
    <property type="match status" value="1"/>
</dbReference>